<dbReference type="PRINTS" id="PR01217">
    <property type="entry name" value="PRICHEXTENSN"/>
</dbReference>
<feature type="region of interest" description="Disordered" evidence="1">
    <location>
        <begin position="106"/>
        <end position="241"/>
    </location>
</feature>
<protein>
    <submittedName>
        <fullName evidence="2">Uncharacterized protein</fullName>
    </submittedName>
</protein>
<organism evidence="2 3">
    <name type="scientific">Portunus trituberculatus</name>
    <name type="common">Swimming crab</name>
    <name type="synonym">Neptunus trituberculatus</name>
    <dbReference type="NCBI Taxonomy" id="210409"/>
    <lineage>
        <taxon>Eukaryota</taxon>
        <taxon>Metazoa</taxon>
        <taxon>Ecdysozoa</taxon>
        <taxon>Arthropoda</taxon>
        <taxon>Crustacea</taxon>
        <taxon>Multicrustacea</taxon>
        <taxon>Malacostraca</taxon>
        <taxon>Eumalacostraca</taxon>
        <taxon>Eucarida</taxon>
        <taxon>Decapoda</taxon>
        <taxon>Pleocyemata</taxon>
        <taxon>Brachyura</taxon>
        <taxon>Eubrachyura</taxon>
        <taxon>Portunoidea</taxon>
        <taxon>Portunidae</taxon>
        <taxon>Portuninae</taxon>
        <taxon>Portunus</taxon>
    </lineage>
</organism>
<evidence type="ECO:0000313" key="3">
    <source>
        <dbReference type="Proteomes" id="UP000324222"/>
    </source>
</evidence>
<feature type="region of interest" description="Disordered" evidence="1">
    <location>
        <begin position="1"/>
        <end position="21"/>
    </location>
</feature>
<feature type="compositionally biased region" description="Pro residues" evidence="1">
    <location>
        <begin position="165"/>
        <end position="201"/>
    </location>
</feature>
<name>A0A5B7E8I2_PORTR</name>
<reference evidence="2 3" key="1">
    <citation type="submission" date="2019-05" db="EMBL/GenBank/DDBJ databases">
        <title>Another draft genome of Portunus trituberculatus and its Hox gene families provides insights of decapod evolution.</title>
        <authorList>
            <person name="Jeong J.-H."/>
            <person name="Song I."/>
            <person name="Kim S."/>
            <person name="Choi T."/>
            <person name="Kim D."/>
            <person name="Ryu S."/>
            <person name="Kim W."/>
        </authorList>
    </citation>
    <scope>NUCLEOTIDE SEQUENCE [LARGE SCALE GENOMIC DNA]</scope>
    <source>
        <tissue evidence="2">Muscle</tissue>
    </source>
</reference>
<dbReference type="AlphaFoldDB" id="A0A5B7E8I2"/>
<dbReference type="EMBL" id="VSRR010002241">
    <property type="protein sequence ID" value="MPC30371.1"/>
    <property type="molecule type" value="Genomic_DNA"/>
</dbReference>
<evidence type="ECO:0000313" key="2">
    <source>
        <dbReference type="EMBL" id="MPC30371.1"/>
    </source>
</evidence>
<evidence type="ECO:0000256" key="1">
    <source>
        <dbReference type="SAM" id="MobiDB-lite"/>
    </source>
</evidence>
<dbReference type="Proteomes" id="UP000324222">
    <property type="component" value="Unassembled WGS sequence"/>
</dbReference>
<gene>
    <name evidence="2" type="ORF">E2C01_023634</name>
</gene>
<keyword evidence="3" id="KW-1185">Reference proteome</keyword>
<comment type="caution">
    <text evidence="2">The sequence shown here is derived from an EMBL/GenBank/DDBJ whole genome shotgun (WGS) entry which is preliminary data.</text>
</comment>
<proteinExistence type="predicted"/>
<dbReference type="OrthoDB" id="823504at2759"/>
<accession>A0A5B7E8I2</accession>
<feature type="compositionally biased region" description="Pro residues" evidence="1">
    <location>
        <begin position="211"/>
        <end position="233"/>
    </location>
</feature>
<sequence>MDNEYNEETTIKKKEKKKSSHVALNKSLATPVRTCLQCFDVQSESCEVCGCGQIPVTAHRHALLPACHPGLGPVPPARQQVEALPAHFDPDHIPVAVPHIESSDLPINTKNHFQFPEDHPISPSPAQPHILAPHPDPHNFGPIKQTSQLHVPVPPHGLSTSYGPPSDPSPSYGPPLPAPSPSYGPPPTSNYGPPPPLPHPEPIPHPEPEPHPPASYGPPPAPPASYGPPPLLPHPHNQDFHAPVEYCEGEFKPLPVSPHHYGRRRDPIRQFFGMFGLKG</sequence>